<evidence type="ECO:0000256" key="3">
    <source>
        <dbReference type="ARBA" id="ARBA00009711"/>
    </source>
</evidence>
<dbReference type="KEGG" id="bbel:109483524"/>
<keyword evidence="11" id="KW-0560">Oxidoreductase</keyword>
<dbReference type="SUPFAM" id="SSF51197">
    <property type="entry name" value="Clavaminate synthase-like"/>
    <property type="match status" value="1"/>
</dbReference>
<feature type="compositionally biased region" description="Polar residues" evidence="17">
    <location>
        <begin position="1019"/>
        <end position="1044"/>
    </location>
</feature>
<dbReference type="InterPro" id="IPR019787">
    <property type="entry name" value="Znf_PHD-finger"/>
</dbReference>
<dbReference type="CDD" id="cd20391">
    <property type="entry name" value="Tudor_JMJD2_rpt1"/>
    <property type="match status" value="1"/>
</dbReference>
<feature type="region of interest" description="Disordered" evidence="17">
    <location>
        <begin position="447"/>
        <end position="550"/>
    </location>
</feature>
<evidence type="ECO:0000256" key="7">
    <source>
        <dbReference type="ARBA" id="ARBA00022771"/>
    </source>
</evidence>
<dbReference type="PANTHER" id="PTHR10694:SF129">
    <property type="entry name" value="LYSINE-SPECIFIC DEMETHYLASE 4B-RELATED"/>
    <property type="match status" value="1"/>
</dbReference>
<keyword evidence="14" id="KW-0804">Transcription</keyword>
<dbReference type="GO" id="GO:0010468">
    <property type="term" value="P:regulation of gene expression"/>
    <property type="evidence" value="ECO:0007669"/>
    <property type="project" value="TreeGrafter"/>
</dbReference>
<evidence type="ECO:0000256" key="15">
    <source>
        <dbReference type="ARBA" id="ARBA00023242"/>
    </source>
</evidence>
<dbReference type="Pfam" id="PF13831">
    <property type="entry name" value="PHD_2"/>
    <property type="match status" value="1"/>
</dbReference>
<dbReference type="InterPro" id="IPR003347">
    <property type="entry name" value="JmjC_dom"/>
</dbReference>
<feature type="compositionally biased region" description="Basic and acidic residues" evidence="17">
    <location>
        <begin position="409"/>
        <end position="428"/>
    </location>
</feature>
<evidence type="ECO:0000256" key="17">
    <source>
        <dbReference type="SAM" id="MobiDB-lite"/>
    </source>
</evidence>
<evidence type="ECO:0000256" key="10">
    <source>
        <dbReference type="ARBA" id="ARBA00022964"/>
    </source>
</evidence>
<feature type="domain" description="PHD-type" evidence="20">
    <location>
        <begin position="768"/>
        <end position="883"/>
    </location>
</feature>
<evidence type="ECO:0000313" key="21">
    <source>
        <dbReference type="Proteomes" id="UP000515135"/>
    </source>
</evidence>
<dbReference type="OrthoDB" id="9547406at2759"/>
<dbReference type="GeneID" id="109483524"/>
<evidence type="ECO:0000259" key="19">
    <source>
        <dbReference type="PROSITE" id="PS51184"/>
    </source>
</evidence>
<accession>A0A6P5AJG0</accession>
<dbReference type="GO" id="GO:0051864">
    <property type="term" value="F:histone H3K36 demethylase activity"/>
    <property type="evidence" value="ECO:0007669"/>
    <property type="project" value="TreeGrafter"/>
</dbReference>
<dbReference type="Gene3D" id="3.10.330.70">
    <property type="match status" value="1"/>
</dbReference>
<dbReference type="InterPro" id="IPR002999">
    <property type="entry name" value="Tudor"/>
</dbReference>
<feature type="compositionally biased region" description="Basic residues" evidence="17">
    <location>
        <begin position="370"/>
        <end position="385"/>
    </location>
</feature>
<evidence type="ECO:0000256" key="1">
    <source>
        <dbReference type="ARBA" id="ARBA00001954"/>
    </source>
</evidence>
<dbReference type="SMART" id="SM00249">
    <property type="entry name" value="PHD"/>
    <property type="match status" value="2"/>
</dbReference>
<dbReference type="PROSITE" id="PS51184">
    <property type="entry name" value="JMJC"/>
    <property type="match status" value="1"/>
</dbReference>
<evidence type="ECO:0000256" key="6">
    <source>
        <dbReference type="ARBA" id="ARBA00022737"/>
    </source>
</evidence>
<dbReference type="CDD" id="cd20392">
    <property type="entry name" value="Tudor_JMJD2_rpt2"/>
    <property type="match status" value="1"/>
</dbReference>
<keyword evidence="5" id="KW-0479">Metal-binding</keyword>
<keyword evidence="12" id="KW-0408">Iron</keyword>
<feature type="compositionally biased region" description="Basic and acidic residues" evidence="17">
    <location>
        <begin position="386"/>
        <end position="399"/>
    </location>
</feature>
<dbReference type="EC" id="1.14.11.66" evidence="4"/>
<dbReference type="FunFam" id="3.30.40.10:FF:000029">
    <property type="entry name" value="lysine-specific demethylase 4C isoform X1"/>
    <property type="match status" value="1"/>
</dbReference>
<keyword evidence="13" id="KW-0805">Transcription regulation</keyword>
<dbReference type="Pfam" id="PF18104">
    <property type="entry name" value="Tudor_2"/>
    <property type="match status" value="2"/>
</dbReference>
<dbReference type="InterPro" id="IPR013083">
    <property type="entry name" value="Znf_RING/FYVE/PHD"/>
</dbReference>
<dbReference type="FunFam" id="2.60.120.650:FF:000048">
    <property type="entry name" value="Lysine-specific demethylase 4A"/>
    <property type="match status" value="1"/>
</dbReference>
<dbReference type="Gene3D" id="3.30.40.10">
    <property type="entry name" value="Zinc/RING finger domain, C3HC4 (zinc finger)"/>
    <property type="match status" value="2"/>
</dbReference>
<dbReference type="PROSITE" id="PS51183">
    <property type="entry name" value="JMJN"/>
    <property type="match status" value="1"/>
</dbReference>
<dbReference type="InterPro" id="IPR001965">
    <property type="entry name" value="Znf_PHD"/>
</dbReference>
<dbReference type="Proteomes" id="UP000515135">
    <property type="component" value="Unplaced"/>
</dbReference>
<feature type="domain" description="JmjN" evidence="18">
    <location>
        <begin position="16"/>
        <end position="58"/>
    </location>
</feature>
<organism evidence="21 22">
    <name type="scientific">Branchiostoma belcheri</name>
    <name type="common">Amphioxus</name>
    <dbReference type="NCBI Taxonomy" id="7741"/>
    <lineage>
        <taxon>Eukaryota</taxon>
        <taxon>Metazoa</taxon>
        <taxon>Chordata</taxon>
        <taxon>Cephalochordata</taxon>
        <taxon>Leptocardii</taxon>
        <taxon>Amphioxiformes</taxon>
        <taxon>Branchiostomatidae</taxon>
        <taxon>Branchiostoma</taxon>
    </lineage>
</organism>
<evidence type="ECO:0000259" key="20">
    <source>
        <dbReference type="PROSITE" id="PS51805"/>
    </source>
</evidence>
<evidence type="ECO:0000259" key="18">
    <source>
        <dbReference type="PROSITE" id="PS51183"/>
    </source>
</evidence>
<dbReference type="GO" id="GO:0005634">
    <property type="term" value="C:nucleus"/>
    <property type="evidence" value="ECO:0007669"/>
    <property type="project" value="UniProtKB-SubCell"/>
</dbReference>
<dbReference type="SUPFAM" id="SSF63748">
    <property type="entry name" value="Tudor/PWWP/MBT"/>
    <property type="match status" value="2"/>
</dbReference>
<evidence type="ECO:0000313" key="22">
    <source>
        <dbReference type="RefSeq" id="XP_019642116.1"/>
    </source>
</evidence>
<comment type="catalytic activity">
    <reaction evidence="16">
        <text>N(6),N(6),N(6)-trimethyl-L-lysyl(9)-[histone H3] + 2 2-oxoglutarate + 2 O2 = N(6)-methyl-L-lysyl(9)-[histone H3] + 2 formaldehyde + 2 succinate + 2 CO2</text>
        <dbReference type="Rhea" id="RHEA:60200"/>
        <dbReference type="Rhea" id="RHEA-COMP:15538"/>
        <dbReference type="Rhea" id="RHEA-COMP:15542"/>
        <dbReference type="ChEBI" id="CHEBI:15379"/>
        <dbReference type="ChEBI" id="CHEBI:16526"/>
        <dbReference type="ChEBI" id="CHEBI:16810"/>
        <dbReference type="ChEBI" id="CHEBI:16842"/>
        <dbReference type="ChEBI" id="CHEBI:30031"/>
        <dbReference type="ChEBI" id="CHEBI:61929"/>
        <dbReference type="ChEBI" id="CHEBI:61961"/>
        <dbReference type="EC" id="1.14.11.66"/>
    </reaction>
</comment>
<dbReference type="SMART" id="SM00545">
    <property type="entry name" value="JmjN"/>
    <property type="match status" value="1"/>
</dbReference>
<feature type="domain" description="JmjC" evidence="19">
    <location>
        <begin position="144"/>
        <end position="310"/>
    </location>
</feature>
<dbReference type="GO" id="GO:0000785">
    <property type="term" value="C:chromatin"/>
    <property type="evidence" value="ECO:0007669"/>
    <property type="project" value="TreeGrafter"/>
</dbReference>
<evidence type="ECO:0000256" key="2">
    <source>
        <dbReference type="ARBA" id="ARBA00004123"/>
    </source>
</evidence>
<feature type="compositionally biased region" description="Low complexity" evidence="17">
    <location>
        <begin position="1086"/>
        <end position="1095"/>
    </location>
</feature>
<feature type="compositionally biased region" description="Basic and acidic residues" evidence="17">
    <location>
        <begin position="496"/>
        <end position="521"/>
    </location>
</feature>
<feature type="compositionally biased region" description="Basic and acidic residues" evidence="17">
    <location>
        <begin position="448"/>
        <end position="466"/>
    </location>
</feature>
<keyword evidence="9" id="KW-0156">Chromatin regulator</keyword>
<dbReference type="Gene3D" id="2.30.30.140">
    <property type="match status" value="1"/>
</dbReference>
<gene>
    <name evidence="22" type="primary">LOC109483524</name>
</gene>
<dbReference type="PANTHER" id="PTHR10694">
    <property type="entry name" value="LYSINE-SPECIFIC DEMETHYLASE"/>
    <property type="match status" value="1"/>
</dbReference>
<dbReference type="InterPro" id="IPR040477">
    <property type="entry name" value="KDM4-like_Tudor"/>
</dbReference>
<reference evidence="22" key="1">
    <citation type="submission" date="2025-08" db="UniProtKB">
        <authorList>
            <consortium name="RefSeq"/>
        </authorList>
    </citation>
    <scope>IDENTIFICATION</scope>
    <source>
        <tissue evidence="22">Gonad</tissue>
    </source>
</reference>
<dbReference type="SMART" id="SM00558">
    <property type="entry name" value="JmjC"/>
    <property type="match status" value="1"/>
</dbReference>
<evidence type="ECO:0000256" key="16">
    <source>
        <dbReference type="ARBA" id="ARBA00049349"/>
    </source>
</evidence>
<dbReference type="AlphaFoldDB" id="A0A6P5AJG0"/>
<dbReference type="GO" id="GO:0008270">
    <property type="term" value="F:zinc ion binding"/>
    <property type="evidence" value="ECO:0007669"/>
    <property type="project" value="UniProtKB-KW"/>
</dbReference>
<dbReference type="RefSeq" id="XP_019642116.1">
    <property type="nucleotide sequence ID" value="XM_019786557.1"/>
</dbReference>
<proteinExistence type="inferred from homology"/>
<dbReference type="InterPro" id="IPR034732">
    <property type="entry name" value="EPHD"/>
</dbReference>
<evidence type="ECO:0000256" key="11">
    <source>
        <dbReference type="ARBA" id="ARBA00023002"/>
    </source>
</evidence>
<evidence type="ECO:0000256" key="5">
    <source>
        <dbReference type="ARBA" id="ARBA00022723"/>
    </source>
</evidence>
<sequence>MPLTSGEEKANPDCKIMTFRPTFEEFKDFSSYIGYMESQGAHRAGLAKVIPPKEWCPTKDYDKVEDMIIPAPIQQMVTGQQGLYQQYNIQKKPLTVKEYRKLAESDKYRTPRHIDYEDLERKYWKNITFIQPIYGADISGSLYDPGVKEWNINSLNTILDLINEDYGIKIEGVNTAYLYFGMWKTTFAWHTEDMDLYSINYVHFGAPKSWYAIPPEHGRRLERLACGFFPGSFQSCSQFLRHKMTLISPYTLKQYGIPFDKITQEPGEFMITFPYGYHCGYNHGFNCAESTNFATMRWIDYGKRAKPCACRKDGVKINMDTFVKNFQPDQYDQWKSGKQVIYIPDVDGAHRPSHSHESLGKRVSPNNDQRKRKNVGTTAARRHPITHTDKDCKSKDPNAPKKRGRPKKTGKEETKTSAEVKVEVKTEEDVPPALVPERLPTIQEELEQINKDKPAQKTELVRVKQEPEDDFPTRPQPVISSEKLILTAKTSQVKVESQEDRSPPVLKPEERLPPFLKREDPLPSPEPPRKKLCAGNGATTPSKEPEMPTLVSDNEIVNIVEISASGQTEWQASQSSSTLGIPVIKKMSKPLRRHPISKAPPKSPTSVTKQESSDEDLPFGIEESLDTWMQSMAGLWVSSPPNFPLEKMHNDKMAKLDPYCAVCALFKPYNTVHPDAPSGTNPYTCRLPRPVGYAARSLVLIPELCFAACSVSPSPLDSNPLIDANLRSAVLKCQHCSLQVHASCYGVSDPELHSGHWTCSRCEAEAWDAQCCLCVMRGGALKPTTTGRWAHIICAIAVQEVSFESVQARGPINISKVPNARIRLKCCYCKKIMKKGVNMGACIQCSAGKCALSFHVTCAHAAGMAMEPGDWPFSVYVICQRHTCNRERARNRPLTDISVGQSVIAKHKNGRYYQCQVIGLTSQTFFEVNFDDGSYSNNLFPQDIESHNCERDGPPMEGTPVTVRWTDGILYNAVFVGYSTVTMYQVEFEDGSQLTVKREDVYTEDEDLPRRVRSRLVRTQGQGHVVPRSTSEQTLSSNGATGFTKTGGPLRPATTNFQSDAMGGWDNMMVPSSMEPSSARYREVGSSRSGRRSYGSVEESMSSVYGSQNAIQQSVVSGAGFSFTSESDPTSMGRMSSHVGFGSGMGQQQSGLGMVNSAVFGSGPVFYQPSFLGFQYYPQQMERLEAPHQPVPGYYGSELSPHLMELYAMVPDAQSSGQGRK</sequence>
<evidence type="ECO:0000256" key="8">
    <source>
        <dbReference type="ARBA" id="ARBA00022833"/>
    </source>
</evidence>
<evidence type="ECO:0000256" key="14">
    <source>
        <dbReference type="ARBA" id="ARBA00023163"/>
    </source>
</evidence>
<feature type="region of interest" description="Disordered" evidence="17">
    <location>
        <begin position="346"/>
        <end position="429"/>
    </location>
</feature>
<comment type="similarity">
    <text evidence="3">Belongs to the JHDM3 histone demethylase family.</text>
</comment>
<dbReference type="InterPro" id="IPR003349">
    <property type="entry name" value="JmjN"/>
</dbReference>
<dbReference type="PROSITE" id="PS51805">
    <property type="entry name" value="EPHD"/>
    <property type="match status" value="1"/>
</dbReference>
<feature type="region of interest" description="Disordered" evidence="17">
    <location>
        <begin position="589"/>
        <end position="616"/>
    </location>
</feature>
<evidence type="ECO:0000256" key="4">
    <source>
        <dbReference type="ARBA" id="ARBA00012900"/>
    </source>
</evidence>
<dbReference type="InterPro" id="IPR011011">
    <property type="entry name" value="Znf_FYVE_PHD"/>
</dbReference>
<comment type="cofactor">
    <cofactor evidence="1">
        <name>Fe(2+)</name>
        <dbReference type="ChEBI" id="CHEBI:29033"/>
    </cofactor>
</comment>
<dbReference type="Gene3D" id="2.60.120.650">
    <property type="entry name" value="Cupin"/>
    <property type="match status" value="1"/>
</dbReference>
<keyword evidence="6" id="KW-0677">Repeat</keyword>
<name>A0A6P5AJG0_BRABE</name>
<dbReference type="Pfam" id="PF02373">
    <property type="entry name" value="JmjC"/>
    <property type="match status" value="1"/>
</dbReference>
<comment type="subcellular location">
    <subcellularLocation>
        <location evidence="2">Nucleus</location>
    </subcellularLocation>
</comment>
<feature type="region of interest" description="Disordered" evidence="17">
    <location>
        <begin position="1019"/>
        <end position="1095"/>
    </location>
</feature>
<keyword evidence="8" id="KW-0862">Zinc</keyword>
<feature type="compositionally biased region" description="Basic and acidic residues" evidence="17">
    <location>
        <begin position="347"/>
        <end position="360"/>
    </location>
</feature>
<keyword evidence="21" id="KW-1185">Reference proteome</keyword>
<dbReference type="CDD" id="cd15675">
    <property type="entry name" value="ePHD_JMJD2"/>
    <property type="match status" value="1"/>
</dbReference>
<protein>
    <recommendedName>
        <fullName evidence="4">[histone H3]-trimethyl-L-lysine(9) demethylase</fullName>
        <ecNumber evidence="4">1.14.11.66</ecNumber>
    </recommendedName>
</protein>
<evidence type="ECO:0000256" key="12">
    <source>
        <dbReference type="ARBA" id="ARBA00023004"/>
    </source>
</evidence>
<evidence type="ECO:0000256" key="9">
    <source>
        <dbReference type="ARBA" id="ARBA00022853"/>
    </source>
</evidence>
<evidence type="ECO:0000256" key="13">
    <source>
        <dbReference type="ARBA" id="ARBA00023015"/>
    </source>
</evidence>
<dbReference type="Pfam" id="PF02375">
    <property type="entry name" value="JmjN"/>
    <property type="match status" value="1"/>
</dbReference>
<dbReference type="FunFam" id="3.10.330.70:FF:000001">
    <property type="entry name" value="Putative lysine-specific demethylase 4a"/>
    <property type="match status" value="1"/>
</dbReference>
<dbReference type="Pfam" id="PF13832">
    <property type="entry name" value="zf-HC5HC2H_2"/>
    <property type="match status" value="1"/>
</dbReference>
<keyword evidence="7" id="KW-0863">Zinc-finger</keyword>
<keyword evidence="10" id="KW-0223">Dioxygenase</keyword>
<dbReference type="GO" id="GO:0140684">
    <property type="term" value="F:histone H3K9me2/H3K9me3 demethylase activity"/>
    <property type="evidence" value="ECO:0007669"/>
    <property type="project" value="UniProtKB-EC"/>
</dbReference>
<dbReference type="SUPFAM" id="SSF57903">
    <property type="entry name" value="FYVE/PHD zinc finger"/>
    <property type="match status" value="1"/>
</dbReference>
<dbReference type="SMART" id="SM00333">
    <property type="entry name" value="TUDOR"/>
    <property type="match status" value="2"/>
</dbReference>
<keyword evidence="15" id="KW-0539">Nucleus</keyword>